<feature type="transmembrane region" description="Helical" evidence="1">
    <location>
        <begin position="127"/>
        <end position="151"/>
    </location>
</feature>
<evidence type="ECO:0000256" key="1">
    <source>
        <dbReference type="SAM" id="Phobius"/>
    </source>
</evidence>
<feature type="transmembrane region" description="Helical" evidence="1">
    <location>
        <begin position="102"/>
        <end position="121"/>
    </location>
</feature>
<feature type="transmembrane region" description="Helical" evidence="1">
    <location>
        <begin position="60"/>
        <end position="81"/>
    </location>
</feature>
<protein>
    <submittedName>
        <fullName evidence="2">Unannotated protein</fullName>
    </submittedName>
</protein>
<keyword evidence="1" id="KW-0472">Membrane</keyword>
<dbReference type="AlphaFoldDB" id="A0A6J6JAP4"/>
<dbReference type="EMBL" id="CAEZVJ010000104">
    <property type="protein sequence ID" value="CAB4633099.1"/>
    <property type="molecule type" value="Genomic_DNA"/>
</dbReference>
<keyword evidence="1" id="KW-1133">Transmembrane helix</keyword>
<keyword evidence="1" id="KW-0812">Transmembrane</keyword>
<dbReference type="Gene3D" id="1.10.4160.10">
    <property type="entry name" value="Hydantoin permease"/>
    <property type="match status" value="1"/>
</dbReference>
<name>A0A6J6JAP4_9ZZZZ</name>
<proteinExistence type="predicted"/>
<reference evidence="2" key="1">
    <citation type="submission" date="2020-05" db="EMBL/GenBank/DDBJ databases">
        <authorList>
            <person name="Chiriac C."/>
            <person name="Salcher M."/>
            <person name="Ghai R."/>
            <person name="Kavagutti S V."/>
        </authorList>
    </citation>
    <scope>NUCLEOTIDE SEQUENCE</scope>
</reference>
<organism evidence="2">
    <name type="scientific">freshwater metagenome</name>
    <dbReference type="NCBI Taxonomy" id="449393"/>
    <lineage>
        <taxon>unclassified sequences</taxon>
        <taxon>metagenomes</taxon>
        <taxon>ecological metagenomes</taxon>
    </lineage>
</organism>
<evidence type="ECO:0000313" key="2">
    <source>
        <dbReference type="EMBL" id="CAB4633099.1"/>
    </source>
</evidence>
<feature type="transmembrane region" description="Helical" evidence="1">
    <location>
        <begin position="34"/>
        <end position="54"/>
    </location>
</feature>
<gene>
    <name evidence="2" type="ORF">UFOPK1961_00897</name>
</gene>
<accession>A0A6J6JAP4</accession>
<sequence length="165" mass="17748">MFVSQTRINTANYYLGSSNLQTFGERVFKLKLPYGAWLIVTAVIIYLLMLLPIVQYILLALAWQGVLVTAWVAIAVTHIVLDKGKRQEHGMIPDKRYAAFNNSGLIAWVIATVIGVLMLQLGSIDPALAGVGGTWGPIATAVSAAAIYAILFNSTGGKTALLAEK</sequence>